<organism evidence="2 3">
    <name type="scientific">Actinoallomurus oryzae</name>
    <dbReference type="NCBI Taxonomy" id="502180"/>
    <lineage>
        <taxon>Bacteria</taxon>
        <taxon>Bacillati</taxon>
        <taxon>Actinomycetota</taxon>
        <taxon>Actinomycetes</taxon>
        <taxon>Streptosporangiales</taxon>
        <taxon>Thermomonosporaceae</taxon>
        <taxon>Actinoallomurus</taxon>
    </lineage>
</organism>
<feature type="region of interest" description="Disordered" evidence="1">
    <location>
        <begin position="1"/>
        <end position="53"/>
    </location>
</feature>
<evidence type="ECO:0000313" key="3">
    <source>
        <dbReference type="Proteomes" id="UP001500503"/>
    </source>
</evidence>
<dbReference type="Proteomes" id="UP001500503">
    <property type="component" value="Unassembled WGS sequence"/>
</dbReference>
<proteinExistence type="predicted"/>
<reference evidence="3" key="1">
    <citation type="journal article" date="2019" name="Int. J. Syst. Evol. Microbiol.">
        <title>The Global Catalogue of Microorganisms (GCM) 10K type strain sequencing project: providing services to taxonomists for standard genome sequencing and annotation.</title>
        <authorList>
            <consortium name="The Broad Institute Genomics Platform"/>
            <consortium name="The Broad Institute Genome Sequencing Center for Infectious Disease"/>
            <person name="Wu L."/>
            <person name="Ma J."/>
        </authorList>
    </citation>
    <scope>NUCLEOTIDE SEQUENCE [LARGE SCALE GENOMIC DNA]</scope>
    <source>
        <strain evidence="3">JCM 17933</strain>
    </source>
</reference>
<comment type="caution">
    <text evidence="2">The sequence shown here is derived from an EMBL/GenBank/DDBJ whole genome shotgun (WGS) entry which is preliminary data.</text>
</comment>
<gene>
    <name evidence="2" type="ORF">GCM10023191_033070</name>
</gene>
<evidence type="ECO:0000313" key="2">
    <source>
        <dbReference type="EMBL" id="GAA4494235.1"/>
    </source>
</evidence>
<name>A0ABP8Q0G0_9ACTN</name>
<dbReference type="RefSeq" id="WP_345464271.1">
    <property type="nucleotide sequence ID" value="NZ_BAABHF010000019.1"/>
</dbReference>
<evidence type="ECO:0000256" key="1">
    <source>
        <dbReference type="SAM" id="MobiDB-lite"/>
    </source>
</evidence>
<sequence>MRAQQSGTAAEGNDVVNIADRASGPDQRPVADPDAAPYSPLGGSSVHEADPAPRVVRAVGDPLSTVSVRGGIAVEH</sequence>
<protein>
    <submittedName>
        <fullName evidence="2">Uncharacterized protein</fullName>
    </submittedName>
</protein>
<dbReference type="EMBL" id="BAABHF010000019">
    <property type="protein sequence ID" value="GAA4494235.1"/>
    <property type="molecule type" value="Genomic_DNA"/>
</dbReference>
<accession>A0ABP8Q0G0</accession>
<keyword evidence="3" id="KW-1185">Reference proteome</keyword>